<feature type="coiled-coil region" evidence="1">
    <location>
        <begin position="61"/>
        <end position="95"/>
    </location>
</feature>
<keyword evidence="1" id="KW-0175">Coiled coil</keyword>
<sequence length="215" mass="24090">MFKVPSHKSRKMSSFMDSLPKIVIASTLPQPQLLFIFLAMAVPALLSSLIQYLLARTPSDAKELEVDLKVAERKLQSLKDDKANLSRNFVKISKQERQVIFLTKKKTDEEVARTAKATSAAKYAGYVEMAIAGVLIVLTYNKHLGTFSHPPLDSLRQSAYLKALVFPAHTFLQIIPAFLTKELDLYQGYGGTLGMFAIYYAVNKSVKRLFSVLAW</sequence>
<reference evidence="3" key="1">
    <citation type="submission" date="2022-07" db="EMBL/GenBank/DDBJ databases">
        <title>Genome analysis of Parmales, a sister group of diatoms, reveals the evolutionary specialization of diatoms from phago-mixotrophs to photoautotrophs.</title>
        <authorList>
            <person name="Ban H."/>
            <person name="Sato S."/>
            <person name="Yoshikawa S."/>
            <person name="Kazumasa Y."/>
            <person name="Nakamura Y."/>
            <person name="Ichinomiya M."/>
            <person name="Saitoh K."/>
            <person name="Sato N."/>
            <person name="Blanc-Mathieu R."/>
            <person name="Endo H."/>
            <person name="Kuwata A."/>
            <person name="Ogata H."/>
        </authorList>
    </citation>
    <scope>NUCLEOTIDE SEQUENCE</scope>
</reference>
<evidence type="ECO:0000313" key="4">
    <source>
        <dbReference type="Proteomes" id="UP001165082"/>
    </source>
</evidence>
<accession>A0A9W7CL56</accession>
<evidence type="ECO:0000256" key="1">
    <source>
        <dbReference type="SAM" id="Coils"/>
    </source>
</evidence>
<feature type="transmembrane region" description="Helical" evidence="2">
    <location>
        <begin position="185"/>
        <end position="202"/>
    </location>
</feature>
<keyword evidence="2" id="KW-1133">Transmembrane helix</keyword>
<dbReference type="EMBL" id="BRXZ01000266">
    <property type="protein sequence ID" value="GMI08482.1"/>
    <property type="molecule type" value="Genomic_DNA"/>
</dbReference>
<feature type="transmembrane region" description="Helical" evidence="2">
    <location>
        <begin position="33"/>
        <end position="54"/>
    </location>
</feature>
<evidence type="ECO:0000313" key="3">
    <source>
        <dbReference type="EMBL" id="GMI08482.1"/>
    </source>
</evidence>
<dbReference type="AlphaFoldDB" id="A0A9W7CL56"/>
<evidence type="ECO:0000256" key="2">
    <source>
        <dbReference type="SAM" id="Phobius"/>
    </source>
</evidence>
<dbReference type="OrthoDB" id="196076at2759"/>
<comment type="caution">
    <text evidence="3">The sequence shown here is derived from an EMBL/GenBank/DDBJ whole genome shotgun (WGS) entry which is preliminary data.</text>
</comment>
<name>A0A9W7CL56_9STRA</name>
<protein>
    <submittedName>
        <fullName evidence="3">Uncharacterized protein</fullName>
    </submittedName>
</protein>
<feature type="transmembrane region" description="Helical" evidence="2">
    <location>
        <begin position="123"/>
        <end position="140"/>
    </location>
</feature>
<proteinExistence type="predicted"/>
<dbReference type="Proteomes" id="UP001165082">
    <property type="component" value="Unassembled WGS sequence"/>
</dbReference>
<gene>
    <name evidence="3" type="ORF">TrRE_jg6047</name>
</gene>
<keyword evidence="2" id="KW-0812">Transmembrane</keyword>
<keyword evidence="2" id="KW-0472">Membrane</keyword>
<organism evidence="3 4">
    <name type="scientific">Triparma retinervis</name>
    <dbReference type="NCBI Taxonomy" id="2557542"/>
    <lineage>
        <taxon>Eukaryota</taxon>
        <taxon>Sar</taxon>
        <taxon>Stramenopiles</taxon>
        <taxon>Ochrophyta</taxon>
        <taxon>Bolidophyceae</taxon>
        <taxon>Parmales</taxon>
        <taxon>Triparmaceae</taxon>
        <taxon>Triparma</taxon>
    </lineage>
</organism>
<keyword evidence="4" id="KW-1185">Reference proteome</keyword>